<dbReference type="PANTHER" id="PTHR30026">
    <property type="entry name" value="OUTER MEMBRANE PROTEIN TOLC"/>
    <property type="match status" value="1"/>
</dbReference>
<evidence type="ECO:0000256" key="9">
    <source>
        <dbReference type="SAM" id="SignalP"/>
    </source>
</evidence>
<sequence>MSARSAPGLVIALAIALAGVAPGVRAQAAAPAAPLAATPPAESLAAMVARVLSQDPAVRVQGALLQATDERRRQAQSRLWPTVGVSSTRGSANVTEESLFGSNLPFDRRTDRTEASIRWNLYNFGNDAAELRGASRDLAAATEDMRRAREETAERIGESYIELLRVQLVVPHSQRRLDAVRQLVQQVGRQNQAGKVSDADLQQAQASLLDAEVAHEQLLADLVSARERLATLTGSELREAVPVALPPPGASVEARSGLVAAARERAQGARERVRPMVSLVAPKVDLEYRQRLADHTTPASTTTERFGWTLSARWDFPVAGENFARRAEGERRAEAAEAEAERVLRAAQSELASLPPRIAQSERAVAQIERQIAQYDALVRAGELQFEAGRRTLAQLVQLHDSRFNAEQRRVEQSHRLLQARLRQLSLTGGLLPALNLE</sequence>
<name>A0ABU9CG31_9BURK</name>
<dbReference type="Gene3D" id="1.20.1600.10">
    <property type="entry name" value="Outer membrane efflux proteins (OEP)"/>
    <property type="match status" value="1"/>
</dbReference>
<feature type="coiled-coil region" evidence="8">
    <location>
        <begin position="326"/>
        <end position="378"/>
    </location>
</feature>
<organism evidence="10 11">
    <name type="scientific">Pseudaquabacterium inlustre</name>
    <dbReference type="NCBI Taxonomy" id="2984192"/>
    <lineage>
        <taxon>Bacteria</taxon>
        <taxon>Pseudomonadati</taxon>
        <taxon>Pseudomonadota</taxon>
        <taxon>Betaproteobacteria</taxon>
        <taxon>Burkholderiales</taxon>
        <taxon>Sphaerotilaceae</taxon>
        <taxon>Pseudaquabacterium</taxon>
    </lineage>
</organism>
<protein>
    <submittedName>
        <fullName evidence="10">TolC family protein</fullName>
    </submittedName>
</protein>
<proteinExistence type="inferred from homology"/>
<reference evidence="10 11" key="1">
    <citation type="submission" date="2024-04" db="EMBL/GenBank/DDBJ databases">
        <title>Novel species of the genus Ideonella isolated from streams.</title>
        <authorList>
            <person name="Lu H."/>
        </authorList>
    </citation>
    <scope>NUCLEOTIDE SEQUENCE [LARGE SCALE GENOMIC DNA]</scope>
    <source>
        <strain evidence="10 11">DXS22W</strain>
    </source>
</reference>
<evidence type="ECO:0000256" key="3">
    <source>
        <dbReference type="ARBA" id="ARBA00022448"/>
    </source>
</evidence>
<accession>A0ABU9CG31</accession>
<dbReference type="Proteomes" id="UP001365405">
    <property type="component" value="Unassembled WGS sequence"/>
</dbReference>
<evidence type="ECO:0000256" key="1">
    <source>
        <dbReference type="ARBA" id="ARBA00004442"/>
    </source>
</evidence>
<dbReference type="SUPFAM" id="SSF56954">
    <property type="entry name" value="Outer membrane efflux proteins (OEP)"/>
    <property type="match status" value="1"/>
</dbReference>
<evidence type="ECO:0000313" key="11">
    <source>
        <dbReference type="Proteomes" id="UP001365405"/>
    </source>
</evidence>
<dbReference type="InterPro" id="IPR003423">
    <property type="entry name" value="OMP_efflux"/>
</dbReference>
<keyword evidence="11" id="KW-1185">Reference proteome</keyword>
<dbReference type="InterPro" id="IPR051906">
    <property type="entry name" value="TolC-like"/>
</dbReference>
<comment type="subcellular location">
    <subcellularLocation>
        <location evidence="1">Cell outer membrane</location>
    </subcellularLocation>
</comment>
<evidence type="ECO:0000256" key="6">
    <source>
        <dbReference type="ARBA" id="ARBA00023136"/>
    </source>
</evidence>
<keyword evidence="3" id="KW-0813">Transport</keyword>
<dbReference type="PANTHER" id="PTHR30026:SF22">
    <property type="entry name" value="OUTER MEMBRANE EFFLUX PROTEIN"/>
    <property type="match status" value="1"/>
</dbReference>
<dbReference type="Pfam" id="PF02321">
    <property type="entry name" value="OEP"/>
    <property type="match status" value="1"/>
</dbReference>
<feature type="chain" id="PRO_5047260612" evidence="9">
    <location>
        <begin position="27"/>
        <end position="438"/>
    </location>
</feature>
<dbReference type="RefSeq" id="WP_341409177.1">
    <property type="nucleotide sequence ID" value="NZ_JBBUTH010000001.1"/>
</dbReference>
<keyword evidence="5" id="KW-0812">Transmembrane</keyword>
<keyword evidence="8" id="KW-0175">Coiled coil</keyword>
<keyword evidence="7" id="KW-0998">Cell outer membrane</keyword>
<feature type="signal peptide" evidence="9">
    <location>
        <begin position="1"/>
        <end position="26"/>
    </location>
</feature>
<comment type="similarity">
    <text evidence="2">Belongs to the outer membrane factor (OMF) (TC 1.B.17) family.</text>
</comment>
<gene>
    <name evidence="10" type="ORF">AACH10_04630</name>
</gene>
<evidence type="ECO:0000313" key="10">
    <source>
        <dbReference type="EMBL" id="MEK8049517.1"/>
    </source>
</evidence>
<evidence type="ECO:0000256" key="8">
    <source>
        <dbReference type="SAM" id="Coils"/>
    </source>
</evidence>
<evidence type="ECO:0000256" key="4">
    <source>
        <dbReference type="ARBA" id="ARBA00022452"/>
    </source>
</evidence>
<keyword evidence="9" id="KW-0732">Signal</keyword>
<dbReference type="EMBL" id="JBBUTH010000001">
    <property type="protein sequence ID" value="MEK8049517.1"/>
    <property type="molecule type" value="Genomic_DNA"/>
</dbReference>
<evidence type="ECO:0000256" key="7">
    <source>
        <dbReference type="ARBA" id="ARBA00023237"/>
    </source>
</evidence>
<comment type="caution">
    <text evidence="10">The sequence shown here is derived from an EMBL/GenBank/DDBJ whole genome shotgun (WGS) entry which is preliminary data.</text>
</comment>
<keyword evidence="6" id="KW-0472">Membrane</keyword>
<evidence type="ECO:0000256" key="2">
    <source>
        <dbReference type="ARBA" id="ARBA00007613"/>
    </source>
</evidence>
<keyword evidence="4" id="KW-1134">Transmembrane beta strand</keyword>
<evidence type="ECO:0000256" key="5">
    <source>
        <dbReference type="ARBA" id="ARBA00022692"/>
    </source>
</evidence>